<keyword evidence="5 7" id="KW-1133">Transmembrane helix</keyword>
<evidence type="ECO:0000259" key="8">
    <source>
        <dbReference type="PROSITE" id="PS50850"/>
    </source>
</evidence>
<dbReference type="PANTHER" id="PTHR42718">
    <property type="entry name" value="MAJOR FACILITATOR SUPERFAMILY MULTIDRUG TRANSPORTER MFSC"/>
    <property type="match status" value="1"/>
</dbReference>
<dbReference type="CDD" id="cd17321">
    <property type="entry name" value="MFS_MMR_MDR_like"/>
    <property type="match status" value="1"/>
</dbReference>
<dbReference type="InParanoid" id="A0A3N1HQY2"/>
<keyword evidence="3" id="KW-1003">Cell membrane</keyword>
<accession>A0A3N1HQY2</accession>
<feature type="transmembrane region" description="Helical" evidence="7">
    <location>
        <begin position="314"/>
        <end position="338"/>
    </location>
</feature>
<feature type="transmembrane region" description="Helical" evidence="7">
    <location>
        <begin position="93"/>
        <end position="112"/>
    </location>
</feature>
<evidence type="ECO:0000313" key="10">
    <source>
        <dbReference type="Proteomes" id="UP000276232"/>
    </source>
</evidence>
<proteinExistence type="predicted"/>
<feature type="transmembrane region" description="Helical" evidence="7">
    <location>
        <begin position="62"/>
        <end position="81"/>
    </location>
</feature>
<dbReference type="Gene3D" id="1.20.1250.20">
    <property type="entry name" value="MFS general substrate transporter like domains"/>
    <property type="match status" value="1"/>
</dbReference>
<dbReference type="Proteomes" id="UP000276232">
    <property type="component" value="Unassembled WGS sequence"/>
</dbReference>
<keyword evidence="2" id="KW-0813">Transport</keyword>
<comment type="caution">
    <text evidence="9">The sequence shown here is derived from an EMBL/GenBank/DDBJ whole genome shotgun (WGS) entry which is preliminary data.</text>
</comment>
<dbReference type="PROSITE" id="PS50850">
    <property type="entry name" value="MFS"/>
    <property type="match status" value="1"/>
</dbReference>
<dbReference type="Gene3D" id="1.20.1720.10">
    <property type="entry name" value="Multidrug resistance protein D"/>
    <property type="match status" value="1"/>
</dbReference>
<dbReference type="InterPro" id="IPR020846">
    <property type="entry name" value="MFS_dom"/>
</dbReference>
<dbReference type="GO" id="GO:0005886">
    <property type="term" value="C:plasma membrane"/>
    <property type="evidence" value="ECO:0007669"/>
    <property type="project" value="UniProtKB-SubCell"/>
</dbReference>
<dbReference type="AlphaFoldDB" id="A0A3N1HQY2"/>
<dbReference type="EMBL" id="RJKN01000002">
    <property type="protein sequence ID" value="ROP44923.1"/>
    <property type="molecule type" value="Genomic_DNA"/>
</dbReference>
<gene>
    <name evidence="9" type="ORF">EDC03_1053</name>
</gene>
<feature type="transmembrane region" description="Helical" evidence="7">
    <location>
        <begin position="177"/>
        <end position="201"/>
    </location>
</feature>
<feature type="transmembrane region" description="Helical" evidence="7">
    <location>
        <begin position="413"/>
        <end position="434"/>
    </location>
</feature>
<protein>
    <submittedName>
        <fullName evidence="9">DHA2 family multidrug resistance protein-like MFS transporter</fullName>
    </submittedName>
</protein>
<dbReference type="GO" id="GO:0022857">
    <property type="term" value="F:transmembrane transporter activity"/>
    <property type="evidence" value="ECO:0007669"/>
    <property type="project" value="InterPro"/>
</dbReference>
<dbReference type="Pfam" id="PF07690">
    <property type="entry name" value="MFS_1"/>
    <property type="match status" value="1"/>
</dbReference>
<comment type="subcellular location">
    <subcellularLocation>
        <location evidence="1">Cell membrane</location>
        <topology evidence="1">Multi-pass membrane protein</topology>
    </subcellularLocation>
</comment>
<feature type="transmembrane region" description="Helical" evidence="7">
    <location>
        <begin position="118"/>
        <end position="139"/>
    </location>
</feature>
<keyword evidence="4 7" id="KW-0812">Transmembrane</keyword>
<feature type="transmembrane region" description="Helical" evidence="7">
    <location>
        <begin position="213"/>
        <end position="232"/>
    </location>
</feature>
<feature type="transmembrane region" description="Helical" evidence="7">
    <location>
        <begin position="238"/>
        <end position="259"/>
    </location>
</feature>
<evidence type="ECO:0000313" key="9">
    <source>
        <dbReference type="EMBL" id="ROP44923.1"/>
    </source>
</evidence>
<feature type="transmembrane region" description="Helical" evidence="7">
    <location>
        <begin position="279"/>
        <end position="302"/>
    </location>
</feature>
<reference evidence="9 10" key="1">
    <citation type="journal article" date="2015" name="Stand. Genomic Sci.">
        <title>Genomic Encyclopedia of Bacterial and Archaeal Type Strains, Phase III: the genomes of soil and plant-associated and newly described type strains.</title>
        <authorList>
            <person name="Whitman W.B."/>
            <person name="Woyke T."/>
            <person name="Klenk H.P."/>
            <person name="Zhou Y."/>
            <person name="Lilburn T.G."/>
            <person name="Beck B.J."/>
            <person name="De Vos P."/>
            <person name="Vandamme P."/>
            <person name="Eisen J.A."/>
            <person name="Garrity G."/>
            <person name="Hugenholtz P."/>
            <person name="Kyrpides N.C."/>
        </authorList>
    </citation>
    <scope>NUCLEOTIDE SEQUENCE [LARGE SCALE GENOMIC DNA]</scope>
    <source>
        <strain evidence="9 10">CECT 7306</strain>
    </source>
</reference>
<evidence type="ECO:0000256" key="6">
    <source>
        <dbReference type="ARBA" id="ARBA00023136"/>
    </source>
</evidence>
<feature type="transmembrane region" description="Helical" evidence="7">
    <location>
        <begin position="370"/>
        <end position="392"/>
    </location>
</feature>
<feature type="transmembrane region" description="Helical" evidence="7">
    <location>
        <begin position="151"/>
        <end position="171"/>
    </location>
</feature>
<organism evidence="9 10">
    <name type="scientific">Pseudokineococcus lusitanus</name>
    <dbReference type="NCBI Taxonomy" id="763993"/>
    <lineage>
        <taxon>Bacteria</taxon>
        <taxon>Bacillati</taxon>
        <taxon>Actinomycetota</taxon>
        <taxon>Actinomycetes</taxon>
        <taxon>Kineosporiales</taxon>
        <taxon>Kineosporiaceae</taxon>
        <taxon>Pseudokineococcus</taxon>
    </lineage>
</organism>
<dbReference type="OrthoDB" id="9781469at2"/>
<evidence type="ECO:0000256" key="5">
    <source>
        <dbReference type="ARBA" id="ARBA00022989"/>
    </source>
</evidence>
<feature type="transmembrane region" description="Helical" evidence="7">
    <location>
        <begin position="481"/>
        <end position="505"/>
    </location>
</feature>
<feature type="transmembrane region" description="Helical" evidence="7">
    <location>
        <begin position="25"/>
        <end position="50"/>
    </location>
</feature>
<evidence type="ECO:0000256" key="3">
    <source>
        <dbReference type="ARBA" id="ARBA00022475"/>
    </source>
</evidence>
<dbReference type="PANTHER" id="PTHR42718:SF47">
    <property type="entry name" value="METHYL VIOLOGEN RESISTANCE PROTEIN SMVA"/>
    <property type="match status" value="1"/>
</dbReference>
<feature type="domain" description="Major facilitator superfamily (MFS) profile" evidence="8">
    <location>
        <begin position="27"/>
        <end position="512"/>
    </location>
</feature>
<evidence type="ECO:0000256" key="4">
    <source>
        <dbReference type="ARBA" id="ARBA00022692"/>
    </source>
</evidence>
<name>A0A3N1HQY2_9ACTN</name>
<sequence>MTAAVTAPALRERPPAPPRIRPGQWVALVALVLPTVLVAADGTILSFALPTISTSLAPTASQLLWIVDIYPLVLAGLLVAMGSLGDRVGRRRLLMVGATGFGVLSVVAAYAPSAGALVGARAGLGFFGAMLMPSTLALLRTVFPDGGQRRLAVAIWATGFSAGAAVGPVVGGVLLEHFWWGSVFLSSVPVIALLVVVGRRVLPESKEASPGPLDLPSVLLSLLTMVPLVYAVKAAVGSAPWTTALAAAVLGTVSLVLFVRRQLTLADPLLDLGLFRLPVFSASVAANLMSIFAFAGLLFFTAQYLQLVVGLSPLVAAAHLVPAMVATVVTGLLAVQLAKRWSLRVLVPTGLATSALGYAVATQLGGGPEAALLVAASVLVGAGVGLAETLTNDAILTAAPAGRTGAASAVSETAYELGAVLGTAVLGSVLGAVYRSHLLVPATASAEAVDASTQTLGGAVEAAGALGGADGDALLASARDAFAAGVDVTAAIGGVVVLAAAVLVARALRERRPADAVREG</sequence>
<keyword evidence="10" id="KW-1185">Reference proteome</keyword>
<dbReference type="InterPro" id="IPR011701">
    <property type="entry name" value="MFS"/>
</dbReference>
<evidence type="ECO:0000256" key="1">
    <source>
        <dbReference type="ARBA" id="ARBA00004651"/>
    </source>
</evidence>
<dbReference type="InterPro" id="IPR036259">
    <property type="entry name" value="MFS_trans_sf"/>
</dbReference>
<evidence type="ECO:0000256" key="7">
    <source>
        <dbReference type="SAM" id="Phobius"/>
    </source>
</evidence>
<evidence type="ECO:0000256" key="2">
    <source>
        <dbReference type="ARBA" id="ARBA00022448"/>
    </source>
</evidence>
<feature type="transmembrane region" description="Helical" evidence="7">
    <location>
        <begin position="345"/>
        <end position="364"/>
    </location>
</feature>
<keyword evidence="6 7" id="KW-0472">Membrane</keyword>
<dbReference type="RefSeq" id="WP_123379135.1">
    <property type="nucleotide sequence ID" value="NZ_RJKN01000002.1"/>
</dbReference>
<dbReference type="SUPFAM" id="SSF103473">
    <property type="entry name" value="MFS general substrate transporter"/>
    <property type="match status" value="1"/>
</dbReference>